<feature type="compositionally biased region" description="Polar residues" evidence="1">
    <location>
        <begin position="375"/>
        <end position="387"/>
    </location>
</feature>
<feature type="region of interest" description="Disordered" evidence="1">
    <location>
        <begin position="534"/>
        <end position="553"/>
    </location>
</feature>
<protein>
    <submittedName>
        <fullName evidence="3">Si:ch211-167b20.8</fullName>
    </submittedName>
</protein>
<dbReference type="GO" id="GO:2001069">
    <property type="term" value="F:glycogen binding"/>
    <property type="evidence" value="ECO:0007669"/>
    <property type="project" value="TreeGrafter"/>
</dbReference>
<feature type="domain" description="CBM21" evidence="2">
    <location>
        <begin position="144"/>
        <end position="253"/>
    </location>
</feature>
<dbReference type="GO" id="GO:0000164">
    <property type="term" value="C:protein phosphatase type 1 complex"/>
    <property type="evidence" value="ECO:0007669"/>
    <property type="project" value="TreeGrafter"/>
</dbReference>
<dbReference type="GO" id="GO:0005979">
    <property type="term" value="P:regulation of glycogen biosynthetic process"/>
    <property type="evidence" value="ECO:0007669"/>
    <property type="project" value="TreeGrafter"/>
</dbReference>
<proteinExistence type="predicted"/>
<evidence type="ECO:0000313" key="3">
    <source>
        <dbReference type="Ensembl" id="ENSAMXP00005051158.1"/>
    </source>
</evidence>
<evidence type="ECO:0000256" key="1">
    <source>
        <dbReference type="SAM" id="MobiDB-lite"/>
    </source>
</evidence>
<dbReference type="AlphaFoldDB" id="A0A8B9RL14"/>
<dbReference type="PROSITE" id="PS51159">
    <property type="entry name" value="CBM21"/>
    <property type="match status" value="1"/>
</dbReference>
<feature type="region of interest" description="Disordered" evidence="1">
    <location>
        <begin position="1"/>
        <end position="58"/>
    </location>
</feature>
<dbReference type="Proteomes" id="UP000694621">
    <property type="component" value="Unplaced"/>
</dbReference>
<dbReference type="PANTHER" id="PTHR12307:SF40">
    <property type="entry name" value="PROTEIN PHOSPHATASE 1 REGULATORY SUBUNIT 3F"/>
    <property type="match status" value="1"/>
</dbReference>
<feature type="region of interest" description="Disordered" evidence="1">
    <location>
        <begin position="329"/>
        <end position="387"/>
    </location>
</feature>
<dbReference type="InterPro" id="IPR050782">
    <property type="entry name" value="PP1_regulatory_subunit_3"/>
</dbReference>
<organism evidence="3 4">
    <name type="scientific">Astyanax mexicanus</name>
    <name type="common">Blind cave fish</name>
    <name type="synonym">Astyanax fasciatus mexicanus</name>
    <dbReference type="NCBI Taxonomy" id="7994"/>
    <lineage>
        <taxon>Eukaryota</taxon>
        <taxon>Metazoa</taxon>
        <taxon>Chordata</taxon>
        <taxon>Craniata</taxon>
        <taxon>Vertebrata</taxon>
        <taxon>Euteleostomi</taxon>
        <taxon>Actinopterygii</taxon>
        <taxon>Neopterygii</taxon>
        <taxon>Teleostei</taxon>
        <taxon>Ostariophysi</taxon>
        <taxon>Characiformes</taxon>
        <taxon>Characoidei</taxon>
        <taxon>Acestrorhamphidae</taxon>
        <taxon>Acestrorhamphinae</taxon>
        <taxon>Astyanax</taxon>
    </lineage>
</organism>
<dbReference type="Ensembl" id="ENSAMXT00005055412.1">
    <property type="protein sequence ID" value="ENSAMXP00005051158.1"/>
    <property type="gene ID" value="ENSAMXG00005023138.1"/>
</dbReference>
<sequence length="734" mass="81888">MAQENKFLTIPAQGGLFMPVRKERSPQADDDDEEENGDEEEEDVRLIPRCSPVPRKRGHSLADETAEYMRIRLALQRRVSFADASGGELVDVRNFVAFDSDEEDEETEARWEEEEAKYRKAYRQPTYRARPDFQPLSGDALEDAVRTRKVEVERVMEVPDEPLSFDVLVRVLNISYHKSVHVRSTMDGWMTHFDYPAEYEQGSNDGDTDAFRVRLSFAEPYLFDGARIDFVVRYETGDGEFWANNLGRNYWVTLQVSYEDNTAGQASKVEEVELRGILKPSRYRMDDDYEFDQDTDEGDVAATEREAAVAVPRVECPLVIEPEIDLEVSQAPSNTREETTLAKRPLPCIKDSSDKHPLQESPTNPLQVDHPETTGHANGSESLSQTENLSVTVQQLKEAQLEVPNYPVSHSELPNIMITVVTEDDTEVSTKLNQYSPPNQDDSQSEVSAQVPFALAITSPAMHPCIQQVGEPESEELKEDGDKFKEEMIPEIAVSEMLPSTMQSQTIDQDDENEGPLQVQHESIWACPFSQMNTASDSASCQDEEDLSSHSSQYDEIPGIECLSMKEPESDTNKNVEDAQNLPGGMDVPGITVTHLGPTGEDIVSDPRDCVHLQQREGQAPELKEVVDAETTSASESTACKDGAGPGLTCLFKSDTSTNFTANVKAVTPEDKDRDICSTGFEPFHEDPAPLQTQDGLESQLVQQPLPSETLVDPPAQPEAFRAFTVQFCPLMDA</sequence>
<dbReference type="InterPro" id="IPR038175">
    <property type="entry name" value="CBM21_dom_sf"/>
</dbReference>
<dbReference type="Gene3D" id="2.60.40.2440">
    <property type="entry name" value="Carbohydrate binding type-21 domain"/>
    <property type="match status" value="1"/>
</dbReference>
<dbReference type="InterPro" id="IPR005036">
    <property type="entry name" value="CBM21_dom"/>
</dbReference>
<accession>A0A8B9RL14</accession>
<dbReference type="PANTHER" id="PTHR12307">
    <property type="entry name" value="PROTEIN PHOSPHATASE 1 REGULATORY SUBUNIT"/>
    <property type="match status" value="1"/>
</dbReference>
<name>A0A8B9RL14_ASTMX</name>
<dbReference type="Pfam" id="PF03370">
    <property type="entry name" value="CBM_21"/>
    <property type="match status" value="1"/>
</dbReference>
<dbReference type="GO" id="GO:0008157">
    <property type="term" value="F:protein phosphatase 1 binding"/>
    <property type="evidence" value="ECO:0007669"/>
    <property type="project" value="TreeGrafter"/>
</dbReference>
<feature type="compositionally biased region" description="Acidic residues" evidence="1">
    <location>
        <begin position="28"/>
        <end position="43"/>
    </location>
</feature>
<evidence type="ECO:0000259" key="2">
    <source>
        <dbReference type="PROSITE" id="PS51159"/>
    </source>
</evidence>
<reference evidence="3" key="1">
    <citation type="submission" date="2025-08" db="UniProtKB">
        <authorList>
            <consortium name="Ensembl"/>
        </authorList>
    </citation>
    <scope>IDENTIFICATION</scope>
</reference>
<evidence type="ECO:0000313" key="4">
    <source>
        <dbReference type="Proteomes" id="UP000694621"/>
    </source>
</evidence>